<protein>
    <recommendedName>
        <fullName evidence="3">Mobile element protein</fullName>
    </recommendedName>
</protein>
<dbReference type="Proteomes" id="UP000219020">
    <property type="component" value="Unassembled WGS sequence"/>
</dbReference>
<dbReference type="EMBL" id="NBYY01000028">
    <property type="protein sequence ID" value="PCS21945.1"/>
    <property type="molecule type" value="Genomic_DNA"/>
</dbReference>
<accession>A0A2A5T1A4</accession>
<evidence type="ECO:0008006" key="3">
    <source>
        <dbReference type="Google" id="ProtNLM"/>
    </source>
</evidence>
<evidence type="ECO:0000313" key="2">
    <source>
        <dbReference type="Proteomes" id="UP000219020"/>
    </source>
</evidence>
<evidence type="ECO:0000313" key="1">
    <source>
        <dbReference type="EMBL" id="PCS21945.1"/>
    </source>
</evidence>
<organism evidence="1 2">
    <name type="scientific">Candidatus Enterovibrio escicola</name>
    <dbReference type="NCBI Taxonomy" id="1927127"/>
    <lineage>
        <taxon>Bacteria</taxon>
        <taxon>Pseudomonadati</taxon>
        <taxon>Pseudomonadota</taxon>
        <taxon>Gammaproteobacteria</taxon>
        <taxon>Vibrionales</taxon>
        <taxon>Vibrionaceae</taxon>
        <taxon>Enterovibrio</taxon>
    </lineage>
</organism>
<name>A0A2A5T1A4_9GAMM</name>
<sequence length="51" mass="5842">MAVNVTEETIDLLMPYKKQVHTITANSGRKLAHHEKIVKDLGVKIYSFLPY</sequence>
<comment type="caution">
    <text evidence="1">The sequence shown here is derived from an EMBL/GenBank/DDBJ whole genome shotgun (WGS) entry which is preliminary data.</text>
</comment>
<dbReference type="AlphaFoldDB" id="A0A2A5T1A4"/>
<keyword evidence="2" id="KW-1185">Reference proteome</keyword>
<proteinExistence type="predicted"/>
<reference evidence="2" key="1">
    <citation type="submission" date="2017-04" db="EMBL/GenBank/DDBJ databases">
        <title>Genome evolution of the luminous symbionts of deep sea anglerfish.</title>
        <authorList>
            <person name="Hendry T.A."/>
        </authorList>
    </citation>
    <scope>NUCLEOTIDE SEQUENCE [LARGE SCALE GENOMIC DNA]</scope>
</reference>
<gene>
    <name evidence="1" type="ORF">BTN49_2410</name>
</gene>